<evidence type="ECO:0000259" key="3">
    <source>
        <dbReference type="Pfam" id="PF01261"/>
    </source>
</evidence>
<dbReference type="Gene3D" id="3.20.20.150">
    <property type="entry name" value="Divalent-metal-dependent TIM barrel enzymes"/>
    <property type="match status" value="1"/>
</dbReference>
<proteinExistence type="predicted"/>
<evidence type="ECO:0000256" key="1">
    <source>
        <dbReference type="ARBA" id="ARBA00023277"/>
    </source>
</evidence>
<dbReference type="InterPro" id="IPR036237">
    <property type="entry name" value="Xyl_isomerase-like_sf"/>
</dbReference>
<feature type="domain" description="Xylose isomerase-like TIM barrel" evidence="3">
    <location>
        <begin position="19"/>
        <end position="226"/>
    </location>
</feature>
<keyword evidence="4" id="KW-0413">Isomerase</keyword>
<dbReference type="AlphaFoldDB" id="A0A4Q8AAU2"/>
<evidence type="ECO:0000313" key="5">
    <source>
        <dbReference type="Proteomes" id="UP000292685"/>
    </source>
</evidence>
<protein>
    <submittedName>
        <fullName evidence="4">Sugar phosphate isomerase/epimerase</fullName>
    </submittedName>
</protein>
<dbReference type="SUPFAM" id="SSF51658">
    <property type="entry name" value="Xylose isomerase-like"/>
    <property type="match status" value="1"/>
</dbReference>
<dbReference type="PANTHER" id="PTHR12110:SF21">
    <property type="entry name" value="XYLOSE ISOMERASE-LIKE TIM BARREL DOMAIN-CONTAINING PROTEIN"/>
    <property type="match status" value="1"/>
</dbReference>
<evidence type="ECO:0000313" key="4">
    <source>
        <dbReference type="EMBL" id="RZU60643.1"/>
    </source>
</evidence>
<name>A0A4Q8AAU2_9MICC</name>
<organism evidence="4 5">
    <name type="scientific">Zhihengliuella halotolerans</name>
    <dbReference type="NCBI Taxonomy" id="370736"/>
    <lineage>
        <taxon>Bacteria</taxon>
        <taxon>Bacillati</taxon>
        <taxon>Actinomycetota</taxon>
        <taxon>Actinomycetes</taxon>
        <taxon>Micrococcales</taxon>
        <taxon>Micrococcaceae</taxon>
        <taxon>Zhihengliuella</taxon>
    </lineage>
</organism>
<dbReference type="Proteomes" id="UP000292685">
    <property type="component" value="Unassembled WGS sequence"/>
</dbReference>
<feature type="region of interest" description="Disordered" evidence="2">
    <location>
        <begin position="290"/>
        <end position="329"/>
    </location>
</feature>
<accession>A0A4Q8AAU2</accession>
<dbReference type="InterPro" id="IPR050312">
    <property type="entry name" value="IolE/XylAMocC-like"/>
</dbReference>
<keyword evidence="5" id="KW-1185">Reference proteome</keyword>
<dbReference type="PANTHER" id="PTHR12110">
    <property type="entry name" value="HYDROXYPYRUVATE ISOMERASE"/>
    <property type="match status" value="1"/>
</dbReference>
<evidence type="ECO:0000256" key="2">
    <source>
        <dbReference type="SAM" id="MobiDB-lite"/>
    </source>
</evidence>
<dbReference type="GO" id="GO:0016853">
    <property type="term" value="F:isomerase activity"/>
    <property type="evidence" value="ECO:0007669"/>
    <property type="project" value="UniProtKB-KW"/>
</dbReference>
<dbReference type="InterPro" id="IPR013022">
    <property type="entry name" value="Xyl_isomerase-like_TIM-brl"/>
</dbReference>
<keyword evidence="1" id="KW-0119">Carbohydrate metabolism</keyword>
<dbReference type="EMBL" id="SHLA01000001">
    <property type="protein sequence ID" value="RZU60643.1"/>
    <property type="molecule type" value="Genomic_DNA"/>
</dbReference>
<sequence>MEFGMITDSLSARDFDDVLRIAADLGLDSIEIPTGNWSEAPHVDLDELLESSLARAEYRDRVAAHGLRISALNANGNQLHPVSGPAHDAILRKTIRLAQLMEVPTVVCMSGLPAAAGDRTPNWVTSSWPPENVTVLEYQWEQVAIPYWRELAEFSAEHSVRLAIEPCFSQLVYNVSTAQRLLHAIGRDSVGINLDPSHLMAMGADIPEVIRGLAGSIVHVHAKDARLNKPLVALNGLPDGTAMTLPRERAWNYVTLGLGHPAGGVVLGRVRVRAAGRRLRRNAEHRARRCAAELRRGSPSRRSATGQSRAARNARLAARRSVGRGLSGA</sequence>
<gene>
    <name evidence="4" type="ORF">EV380_0187</name>
</gene>
<dbReference type="Pfam" id="PF01261">
    <property type="entry name" value="AP_endonuc_2"/>
    <property type="match status" value="1"/>
</dbReference>
<reference evidence="4 5" key="1">
    <citation type="submission" date="2019-02" db="EMBL/GenBank/DDBJ databases">
        <title>Sequencing the genomes of 1000 actinobacteria strains.</title>
        <authorList>
            <person name="Klenk H.-P."/>
        </authorList>
    </citation>
    <scope>NUCLEOTIDE SEQUENCE [LARGE SCALE GENOMIC DNA]</scope>
    <source>
        <strain evidence="4 5">DSM 17364</strain>
    </source>
</reference>
<comment type="caution">
    <text evidence="4">The sequence shown here is derived from an EMBL/GenBank/DDBJ whole genome shotgun (WGS) entry which is preliminary data.</text>
</comment>